<evidence type="ECO:0008006" key="4">
    <source>
        <dbReference type="Google" id="ProtNLM"/>
    </source>
</evidence>
<dbReference type="SUPFAM" id="SSF52058">
    <property type="entry name" value="L domain-like"/>
    <property type="match status" value="3"/>
</dbReference>
<evidence type="ECO:0000256" key="1">
    <source>
        <dbReference type="SAM" id="SignalP"/>
    </source>
</evidence>
<dbReference type="InterPro" id="IPR032675">
    <property type="entry name" value="LRR_dom_sf"/>
</dbReference>
<evidence type="ECO:0000313" key="2">
    <source>
        <dbReference type="EMBL" id="KAA6301056.1"/>
    </source>
</evidence>
<sequence>MKKTLCVLLLSLFSITFIYAYNAALKNSDGVMIYYDINSAKVTATVTYASLTTAAFFYKGNVTIPREVSTGGKVHSVTSIGDQAFYNCPGLTSITIPNSITSIGNYAFSGCSGLTGILAIPNSVTSIGSSAFSGCGLTNVILEDGTTTLSFGTSYSSSANAFYNCPITSLYLGRNISYYDYYSPFKDKTTLTSLTISNSVTSIGNSVFEGCSGLTRTLTIPNSVTSIGNFAFSGCSGLTGTLTIPNSVTSIGSSAFSGCSGLTNLILEDGTTTLSFGTSSYAVETFSNCPITTLYLGRNISYDYSYSPFKDKTTLTSLTIPNLVTSIGSSAFRNCSGLTELIIPNSVTSIEDYAFYGCSGLTELIIGNSVTSIEDYAFYGCSGLTELIIGNSVTAIEDYAFSGCSGLTALTIPNSITSIKSGTFRNCSGLIEITIPNSVTTIESYAFLGCSGVKKINSKNPIPPQGDKTVFTNVYKKSCIVYVPIGSLNTYKVHFVWEDGTTTLSFGTSSYAVDTFSNCPITTLYLGRNISYDYSYSPFKDKTTLTSLTIPNLVTS</sequence>
<dbReference type="Proteomes" id="UP000324575">
    <property type="component" value="Unassembled WGS sequence"/>
</dbReference>
<accession>A0A5M8NW35</accession>
<name>A0A5M8NW35_9BACT</name>
<dbReference type="PANTHER" id="PTHR45661:SF3">
    <property type="entry name" value="IG-LIKE DOMAIN-CONTAINING PROTEIN"/>
    <property type="match status" value="1"/>
</dbReference>
<dbReference type="AlphaFoldDB" id="A0A5M8NW35"/>
<evidence type="ECO:0000313" key="3">
    <source>
        <dbReference type="Proteomes" id="UP000324575"/>
    </source>
</evidence>
<gene>
    <name evidence="2" type="ORF">EZS26_002772</name>
</gene>
<dbReference type="InterPro" id="IPR053139">
    <property type="entry name" value="Surface_bspA-like"/>
</dbReference>
<proteinExistence type="predicted"/>
<organism evidence="2 3">
    <name type="scientific">Candidatus Ordinivivax streblomastigis</name>
    <dbReference type="NCBI Taxonomy" id="2540710"/>
    <lineage>
        <taxon>Bacteria</taxon>
        <taxon>Pseudomonadati</taxon>
        <taxon>Bacteroidota</taxon>
        <taxon>Bacteroidia</taxon>
        <taxon>Bacteroidales</taxon>
        <taxon>Candidatus Ordinivivax</taxon>
    </lineage>
</organism>
<reference evidence="2 3" key="1">
    <citation type="submission" date="2019-03" db="EMBL/GenBank/DDBJ databases">
        <title>Single cell metagenomics reveals metabolic interactions within the superorganism composed of flagellate Streblomastix strix and complex community of Bacteroidetes bacteria on its surface.</title>
        <authorList>
            <person name="Treitli S.C."/>
            <person name="Kolisko M."/>
            <person name="Husnik F."/>
            <person name="Keeling P."/>
            <person name="Hampl V."/>
        </authorList>
    </citation>
    <scope>NUCLEOTIDE SEQUENCE [LARGE SCALE GENOMIC DNA]</scope>
    <source>
        <strain evidence="2">St1</strain>
    </source>
</reference>
<dbReference type="Gene3D" id="3.80.10.10">
    <property type="entry name" value="Ribonuclease Inhibitor"/>
    <property type="match status" value="3"/>
</dbReference>
<comment type="caution">
    <text evidence="2">The sequence shown here is derived from an EMBL/GenBank/DDBJ whole genome shotgun (WGS) entry which is preliminary data.</text>
</comment>
<feature type="signal peptide" evidence="1">
    <location>
        <begin position="1"/>
        <end position="20"/>
    </location>
</feature>
<keyword evidence="1" id="KW-0732">Signal</keyword>
<feature type="non-terminal residue" evidence="2">
    <location>
        <position position="556"/>
    </location>
</feature>
<dbReference type="InterPro" id="IPR026906">
    <property type="entry name" value="LRR_5"/>
</dbReference>
<dbReference type="EMBL" id="SNRX01000030">
    <property type="protein sequence ID" value="KAA6301056.1"/>
    <property type="molecule type" value="Genomic_DNA"/>
</dbReference>
<dbReference type="PANTHER" id="PTHR45661">
    <property type="entry name" value="SURFACE ANTIGEN"/>
    <property type="match status" value="1"/>
</dbReference>
<feature type="chain" id="PRO_5024285733" description="Leucine-rich repeat domain-containing protein" evidence="1">
    <location>
        <begin position="21"/>
        <end position="556"/>
    </location>
</feature>
<dbReference type="Pfam" id="PF13306">
    <property type="entry name" value="LRR_5"/>
    <property type="match status" value="3"/>
</dbReference>
<protein>
    <recommendedName>
        <fullName evidence="4">Leucine-rich repeat domain-containing protein</fullName>
    </recommendedName>
</protein>